<feature type="transmembrane region" description="Helical" evidence="2">
    <location>
        <begin position="1036"/>
        <end position="1059"/>
    </location>
</feature>
<dbReference type="EMBL" id="HBNS01013793">
    <property type="protein sequence ID" value="CAE4599953.1"/>
    <property type="molecule type" value="Transcribed_RNA"/>
</dbReference>
<feature type="region of interest" description="Disordered" evidence="1">
    <location>
        <begin position="456"/>
        <end position="477"/>
    </location>
</feature>
<keyword evidence="2" id="KW-1133">Transmembrane helix</keyword>
<feature type="domain" description="Symplekin C-terminal" evidence="3">
    <location>
        <begin position="843"/>
        <end position="1021"/>
    </location>
</feature>
<dbReference type="AlphaFoldDB" id="A0A7S4R3C1"/>
<proteinExistence type="predicted"/>
<name>A0A7S4R3C1_9STRA</name>
<dbReference type="GO" id="GO:0005847">
    <property type="term" value="C:mRNA cleavage and polyadenylation specificity factor complex"/>
    <property type="evidence" value="ECO:0007669"/>
    <property type="project" value="TreeGrafter"/>
</dbReference>
<reference evidence="4" key="1">
    <citation type="submission" date="2021-01" db="EMBL/GenBank/DDBJ databases">
        <authorList>
            <person name="Corre E."/>
            <person name="Pelletier E."/>
            <person name="Niang G."/>
            <person name="Scheremetjew M."/>
            <person name="Finn R."/>
            <person name="Kale V."/>
            <person name="Holt S."/>
            <person name="Cochrane G."/>
            <person name="Meng A."/>
            <person name="Brown T."/>
            <person name="Cohen L."/>
        </authorList>
    </citation>
    <scope>NUCLEOTIDE SEQUENCE</scope>
    <source>
        <strain evidence="4">GSO104</strain>
    </source>
</reference>
<evidence type="ECO:0000313" key="4">
    <source>
        <dbReference type="EMBL" id="CAE4599953.1"/>
    </source>
</evidence>
<dbReference type="Pfam" id="PF12295">
    <property type="entry name" value="Symplekin_C"/>
    <property type="match status" value="1"/>
</dbReference>
<evidence type="ECO:0000256" key="2">
    <source>
        <dbReference type="SAM" id="Phobius"/>
    </source>
</evidence>
<gene>
    <name evidence="4" type="ORF">DBRI00130_LOCUS11102</name>
</gene>
<protein>
    <recommendedName>
        <fullName evidence="3">Symplekin C-terminal domain-containing protein</fullName>
    </recommendedName>
</protein>
<dbReference type="InterPro" id="IPR022075">
    <property type="entry name" value="Symplekin_C"/>
</dbReference>
<evidence type="ECO:0000259" key="3">
    <source>
        <dbReference type="Pfam" id="PF12295"/>
    </source>
</evidence>
<dbReference type="InterPro" id="IPR021850">
    <property type="entry name" value="Symplekin/Pta1"/>
</dbReference>
<accession>A0A7S4R3C1</accession>
<dbReference type="PANTHER" id="PTHR15245:SF20">
    <property type="entry name" value="SYMPLEKIN"/>
    <property type="match status" value="1"/>
</dbReference>
<dbReference type="PANTHER" id="PTHR15245">
    <property type="entry name" value="SYMPLEKIN-RELATED"/>
    <property type="match status" value="1"/>
</dbReference>
<evidence type="ECO:0000256" key="1">
    <source>
        <dbReference type="SAM" id="MobiDB-lite"/>
    </source>
</evidence>
<keyword evidence="2" id="KW-0812">Transmembrane</keyword>
<keyword evidence="2" id="KW-0472">Membrane</keyword>
<sequence length="1075" mass="117071">MLLHPRTLRYCTGYGSSPSTQIVSIIKPAALAYLEVESSVMESEGGEFKIDRRDLELDFSLSQKSYALTINAVSMLATNRPIFFKDSATCLARRTMDPPTYDDSASNSNISSLSKTAVTGVQSHLKASCLTLLRHSLSVTSGGWETLHRALSSVGMELQANKAYAAAKQQAALKTAGRAARNRAAIFYEWDQSEEVKRVSKRQRATDDALAQMRAAKAAKGLGNGVQLPASMVDACELVLLNLRYLPSQRPGAGGSSSVTRKKPINLDFVVDAVMTNGASLVADESRWYDRNGGAAWSMTVTSEDKTSVAEGKKDVCFKLESKALQAASLAREGKEGGKESDEAKIFVDQCQTAASDAFSRIVLRASSARSKSLGDIGNQIAARLAWTLRGVQPSSALKSSLDFSVESVSRATQSDSNEKDTNNPLIEFAKDRPLVASCLALDIVSSGGSGGVNAVNNNTGGAGSQQKGTPTGSTLAGSASSLANRILNEAYMQSFGSEQDCADTNKELYAKSLDVFVSSVVHACNRANEKPNDNDRKRAATLAASSMPQQLAVVPSATPSAFRIASSLCDIDAVNKKAADIARKASHQTIAASSAAHAAKAAAETRATKALLALRDAAIQRSKPDMRRSAVDCAVAITAGRLPGSPSVEDKALKLVMNVLFPKSTELANAVVSSATEELERAAMYAIENYEKIQRANKAVLAKKKSGDHYNNKNALQPISDEENVAMERVRKPAVLFMALCVRRPEIIVTLMRVSSKEGADVLSKAVRNNMYKLAGTAAKKHGAAAIALRVSDMIQEKEIPLLLAFLDNLAQSSDNALPSQELIDACHEIQRKRLDAKGKKDARYVIPIVSGVKREELVGKLPEFVSADDRVFKAALIRMSERLGRHALVFRDEPDKENPSLNGMTLCEQMVFLHRLDFRGVGLPQKRYLEAIRNCLEEDEIFTDRVIMAALDYMSGAFLAGEDGLPLAYMRTIILTCSKHESLHSWICHVLLPRLIEGKIYTDRRQWEGWMRCAKMLENTGAAGVSSIKEGKPILRFLSLLLLRWFLTYLDFYFFFWRFNLTHKQSKICLRSS</sequence>
<organism evidence="4">
    <name type="scientific">Ditylum brightwellii</name>
    <dbReference type="NCBI Taxonomy" id="49249"/>
    <lineage>
        <taxon>Eukaryota</taxon>
        <taxon>Sar</taxon>
        <taxon>Stramenopiles</taxon>
        <taxon>Ochrophyta</taxon>
        <taxon>Bacillariophyta</taxon>
        <taxon>Mediophyceae</taxon>
        <taxon>Lithodesmiophycidae</taxon>
        <taxon>Lithodesmiales</taxon>
        <taxon>Lithodesmiaceae</taxon>
        <taxon>Ditylum</taxon>
    </lineage>
</organism>